<dbReference type="GO" id="GO:0006465">
    <property type="term" value="P:signal peptide processing"/>
    <property type="evidence" value="ECO:0007669"/>
    <property type="project" value="InterPro"/>
</dbReference>
<reference evidence="10 11" key="1">
    <citation type="submission" date="2020-08" db="EMBL/GenBank/DDBJ databases">
        <title>Genome sequence of Thermomonas carbonis KCTC 42013T.</title>
        <authorList>
            <person name="Hyun D.-W."/>
            <person name="Bae J.-W."/>
        </authorList>
    </citation>
    <scope>NUCLEOTIDE SEQUENCE [LARGE SCALE GENOMIC DNA]</scope>
    <source>
        <strain evidence="10 11">KCTC 42013</strain>
    </source>
</reference>
<dbReference type="CDD" id="cd07018">
    <property type="entry name" value="S49_SppA_67K_type"/>
    <property type="match status" value="1"/>
</dbReference>
<dbReference type="InterPro" id="IPR004634">
    <property type="entry name" value="Pept_S49_pIV"/>
</dbReference>
<dbReference type="Proteomes" id="UP000515804">
    <property type="component" value="Chromosome"/>
</dbReference>
<keyword evidence="6 8" id="KW-0472">Membrane</keyword>
<protein>
    <submittedName>
        <fullName evidence="10">Signal peptide peptidase SppA</fullName>
    </submittedName>
</protein>
<dbReference type="InterPro" id="IPR029045">
    <property type="entry name" value="ClpP/crotonase-like_dom_sf"/>
</dbReference>
<dbReference type="Gene3D" id="3.90.226.10">
    <property type="entry name" value="2-enoyl-CoA Hydratase, Chain A, domain 1"/>
    <property type="match status" value="3"/>
</dbReference>
<dbReference type="RefSeq" id="WP_187553642.1">
    <property type="nucleotide sequence ID" value="NZ_BMZL01000002.1"/>
</dbReference>
<dbReference type="SUPFAM" id="SSF52096">
    <property type="entry name" value="ClpP/crotonase"/>
    <property type="match status" value="2"/>
</dbReference>
<gene>
    <name evidence="10" type="primary">sppA</name>
    <name evidence="10" type="ORF">H9L16_06055</name>
</gene>
<dbReference type="InterPro" id="IPR002142">
    <property type="entry name" value="Peptidase_S49"/>
</dbReference>
<dbReference type="Gene3D" id="6.20.330.10">
    <property type="match status" value="1"/>
</dbReference>
<evidence type="ECO:0000256" key="4">
    <source>
        <dbReference type="ARBA" id="ARBA00022801"/>
    </source>
</evidence>
<evidence type="ECO:0000256" key="3">
    <source>
        <dbReference type="ARBA" id="ARBA00022670"/>
    </source>
</evidence>
<dbReference type="InterPro" id="IPR047217">
    <property type="entry name" value="S49_SppA_67K_type_N"/>
</dbReference>
<dbReference type="EMBL" id="CP060719">
    <property type="protein sequence ID" value="QNN71127.1"/>
    <property type="molecule type" value="Genomic_DNA"/>
</dbReference>
<dbReference type="AlphaFoldDB" id="A0A7G9STF2"/>
<evidence type="ECO:0000256" key="5">
    <source>
        <dbReference type="ARBA" id="ARBA00022825"/>
    </source>
</evidence>
<comment type="subcellular location">
    <subcellularLocation>
        <location evidence="1">Membrane</location>
    </subcellularLocation>
</comment>
<evidence type="ECO:0000256" key="6">
    <source>
        <dbReference type="ARBA" id="ARBA00023136"/>
    </source>
</evidence>
<name>A0A7G9STF2_9GAMM</name>
<evidence type="ECO:0000256" key="2">
    <source>
        <dbReference type="ARBA" id="ARBA00008683"/>
    </source>
</evidence>
<comment type="similarity">
    <text evidence="2">Belongs to the peptidase S49 family.</text>
</comment>
<dbReference type="GO" id="GO:0016020">
    <property type="term" value="C:membrane"/>
    <property type="evidence" value="ECO:0007669"/>
    <property type="project" value="UniProtKB-SubCell"/>
</dbReference>
<keyword evidence="11" id="KW-1185">Reference proteome</keyword>
<feature type="domain" description="Peptidase S49" evidence="9">
    <location>
        <begin position="139"/>
        <end position="292"/>
    </location>
</feature>
<sequence length="630" mass="67583">MNEPRRRGPIARIAIGLWDTVNFTRRLVFNLLFLALLVLVLAMMFGGGKLAPLSERSTLVIAPEGRLVEQFSCDALSRNIARATNSNDCREVRLRDLLRALDAARTDTRIERVVLHLDDLQPSGFASMRDVAAAIAKVKAAKKQVVAYGDNYSQGQYLLAAQANEIYLDPMSQGGVMLEGLASYRQYFREALQDKLGVDMHLFKVGEYKSAAEPYILDAASPESKEADLFWMNDLWQRMLADAGKARGIAPAALAAQADALAEQVKAVNGDLAQLALNQKLVDGLKTREQVEDLLVERGVADDGAAGGFRQVALDTYLQHLDGALPQADARPQVAVVVAEGGIAGGELPPGQVGGESTAALLRDARDDDNVKAVVLRVNSPGGEVFASEQIRREVAAIKAAGKPVVVSMGDVAASGGYWISMNADRIYADPSTITGSIGIFGLFPTIDRSLDKIGVHTDGVSTAKYAGAFDITRPLDPGVATTVQAVIEKGYRDFTGKVAQARGRSVEQIDEVARGRVWSGAQAKERGLVDVLGGLDAALADAAARAKLGKPDAWQARYIEDSATPLSQWFGGMLQSRAGLSLLQASGIGELVLARQLQAQAPLRFIENALRNRGNVRVTPLAYCFCTVQ</sequence>
<evidence type="ECO:0000313" key="11">
    <source>
        <dbReference type="Proteomes" id="UP000515804"/>
    </source>
</evidence>
<keyword evidence="4" id="KW-0378">Hydrolase</keyword>
<dbReference type="PANTHER" id="PTHR33209">
    <property type="entry name" value="PROTEASE 4"/>
    <property type="match status" value="1"/>
</dbReference>
<dbReference type="CDD" id="cd07023">
    <property type="entry name" value="S49_Sppa_N_C"/>
    <property type="match status" value="1"/>
</dbReference>
<dbReference type="NCBIfam" id="TIGR00706">
    <property type="entry name" value="SppA_dom"/>
    <property type="match status" value="1"/>
</dbReference>
<dbReference type="InterPro" id="IPR004635">
    <property type="entry name" value="Pept_S49_SppA"/>
</dbReference>
<feature type="active site" description="Proton donor/acceptor" evidence="7">
    <location>
        <position position="209"/>
    </location>
</feature>
<accession>A0A7G9STF2</accession>
<dbReference type="KEGG" id="tcn:H9L16_06055"/>
<feature type="transmembrane region" description="Helical" evidence="8">
    <location>
        <begin position="27"/>
        <end position="47"/>
    </location>
</feature>
<proteinExistence type="inferred from homology"/>
<feature type="active site" description="Nucleophile" evidence="7">
    <location>
        <position position="415"/>
    </location>
</feature>
<organism evidence="10 11">
    <name type="scientific">Thermomonas carbonis</name>
    <dbReference type="NCBI Taxonomy" id="1463158"/>
    <lineage>
        <taxon>Bacteria</taxon>
        <taxon>Pseudomonadati</taxon>
        <taxon>Pseudomonadota</taxon>
        <taxon>Gammaproteobacteria</taxon>
        <taxon>Lysobacterales</taxon>
        <taxon>Lysobacteraceae</taxon>
        <taxon>Thermomonas</taxon>
    </lineage>
</organism>
<keyword evidence="5" id="KW-0720">Serine protease</keyword>
<evidence type="ECO:0000256" key="8">
    <source>
        <dbReference type="SAM" id="Phobius"/>
    </source>
</evidence>
<dbReference type="InterPro" id="IPR047272">
    <property type="entry name" value="S49_SppA_C"/>
</dbReference>
<evidence type="ECO:0000256" key="7">
    <source>
        <dbReference type="PIRSR" id="PIRSR001217-1"/>
    </source>
</evidence>
<dbReference type="PANTHER" id="PTHR33209:SF1">
    <property type="entry name" value="PEPTIDASE S49 DOMAIN-CONTAINING PROTEIN"/>
    <property type="match status" value="1"/>
</dbReference>
<feature type="domain" description="Peptidase S49" evidence="9">
    <location>
        <begin position="398"/>
        <end position="549"/>
    </location>
</feature>
<evidence type="ECO:0000256" key="1">
    <source>
        <dbReference type="ARBA" id="ARBA00004370"/>
    </source>
</evidence>
<dbReference type="Pfam" id="PF01343">
    <property type="entry name" value="Peptidase_S49"/>
    <property type="match status" value="2"/>
</dbReference>
<dbReference type="PIRSF" id="PIRSF001217">
    <property type="entry name" value="Protease_4_SppA"/>
    <property type="match status" value="1"/>
</dbReference>
<keyword evidence="8" id="KW-0812">Transmembrane</keyword>
<evidence type="ECO:0000259" key="9">
    <source>
        <dbReference type="Pfam" id="PF01343"/>
    </source>
</evidence>
<evidence type="ECO:0000313" key="10">
    <source>
        <dbReference type="EMBL" id="QNN71127.1"/>
    </source>
</evidence>
<keyword evidence="3" id="KW-0645">Protease</keyword>
<keyword evidence="8" id="KW-1133">Transmembrane helix</keyword>
<dbReference type="NCBIfam" id="TIGR00705">
    <property type="entry name" value="SppA_67K"/>
    <property type="match status" value="1"/>
</dbReference>
<dbReference type="GO" id="GO:0008236">
    <property type="term" value="F:serine-type peptidase activity"/>
    <property type="evidence" value="ECO:0007669"/>
    <property type="project" value="UniProtKB-KW"/>
</dbReference>